<gene>
    <name evidence="1" type="ORF">DERYTH_LOCUS27380</name>
</gene>
<feature type="non-terminal residue" evidence="1">
    <location>
        <position position="63"/>
    </location>
</feature>
<reference evidence="1" key="1">
    <citation type="submission" date="2021-06" db="EMBL/GenBank/DDBJ databases">
        <authorList>
            <person name="Kallberg Y."/>
            <person name="Tangrot J."/>
            <person name="Rosling A."/>
        </authorList>
    </citation>
    <scope>NUCLEOTIDE SEQUENCE</scope>
    <source>
        <strain evidence="1">MA453B</strain>
    </source>
</reference>
<proteinExistence type="predicted"/>
<organism evidence="1 2">
    <name type="scientific">Dentiscutata erythropus</name>
    <dbReference type="NCBI Taxonomy" id="1348616"/>
    <lineage>
        <taxon>Eukaryota</taxon>
        <taxon>Fungi</taxon>
        <taxon>Fungi incertae sedis</taxon>
        <taxon>Mucoromycota</taxon>
        <taxon>Glomeromycotina</taxon>
        <taxon>Glomeromycetes</taxon>
        <taxon>Diversisporales</taxon>
        <taxon>Gigasporaceae</taxon>
        <taxon>Dentiscutata</taxon>
    </lineage>
</organism>
<evidence type="ECO:0000313" key="1">
    <source>
        <dbReference type="EMBL" id="CAG8822842.1"/>
    </source>
</evidence>
<dbReference type="EMBL" id="CAJVPY010062680">
    <property type="protein sequence ID" value="CAG8822842.1"/>
    <property type="molecule type" value="Genomic_DNA"/>
</dbReference>
<sequence length="63" mass="7329">FIFETVFVESPRCWILRFVIKIKFRVFWKKVRKGLFPSKDAESTKLFISLLSCMHVASDCAGA</sequence>
<keyword evidence="2" id="KW-1185">Reference proteome</keyword>
<name>A0A9N9PG15_9GLOM</name>
<dbReference type="AlphaFoldDB" id="A0A9N9PG15"/>
<dbReference type="Proteomes" id="UP000789405">
    <property type="component" value="Unassembled WGS sequence"/>
</dbReference>
<evidence type="ECO:0000313" key="2">
    <source>
        <dbReference type="Proteomes" id="UP000789405"/>
    </source>
</evidence>
<comment type="caution">
    <text evidence="1">The sequence shown here is derived from an EMBL/GenBank/DDBJ whole genome shotgun (WGS) entry which is preliminary data.</text>
</comment>
<accession>A0A9N9PG15</accession>
<protein>
    <submittedName>
        <fullName evidence="1">15178_t:CDS:1</fullName>
    </submittedName>
</protein>